<keyword evidence="2" id="KW-1185">Reference proteome</keyword>
<dbReference type="EMBL" id="JAPHNI010000148">
    <property type="protein sequence ID" value="KAJ8115271.1"/>
    <property type="molecule type" value="Genomic_DNA"/>
</dbReference>
<dbReference type="Proteomes" id="UP001153331">
    <property type="component" value="Unassembled WGS sequence"/>
</dbReference>
<protein>
    <submittedName>
        <fullName evidence="1">Uncharacterized protein</fullName>
    </submittedName>
</protein>
<comment type="caution">
    <text evidence="1">The sequence shown here is derived from an EMBL/GenBank/DDBJ whole genome shotgun (WGS) entry which is preliminary data.</text>
</comment>
<evidence type="ECO:0000313" key="2">
    <source>
        <dbReference type="Proteomes" id="UP001153331"/>
    </source>
</evidence>
<gene>
    <name evidence="1" type="ORF">OPT61_g3042</name>
</gene>
<sequence length="341" mass="34937">MRIRAFFLIFFVSLASSSPARRRCGIQNCYTAVNECSMTYGGCWDECENGPREMPTFTAPLCNPNIAATQSGTGYSAPGAMSSMSASTSGPTDSSITPPPTSNVATVSEPGPTTACSPTWLCVDYIATCGNETQMYGGCYDICMPAPPVSSPSCSLSSSTSEPGYGAPTLSPEPGAAYTKEPASDNSSSAIDDSKALVMAEMPSSDAPASQPSLAVEFRLANVDAPSSSPAEAQPLIEAPANLRGAAIAKLMADKVRQPITDNVPCWDKDTCKEVQLGIPSPAPVDISAVSSTTYTAEASAATSADPVAVNPSSSPAEVSTEAPAEGPTDAPTEDPAPSMV</sequence>
<organism evidence="1 2">
    <name type="scientific">Boeremia exigua</name>
    <dbReference type="NCBI Taxonomy" id="749465"/>
    <lineage>
        <taxon>Eukaryota</taxon>
        <taxon>Fungi</taxon>
        <taxon>Dikarya</taxon>
        <taxon>Ascomycota</taxon>
        <taxon>Pezizomycotina</taxon>
        <taxon>Dothideomycetes</taxon>
        <taxon>Pleosporomycetidae</taxon>
        <taxon>Pleosporales</taxon>
        <taxon>Pleosporineae</taxon>
        <taxon>Didymellaceae</taxon>
        <taxon>Boeremia</taxon>
    </lineage>
</organism>
<reference evidence="1" key="1">
    <citation type="submission" date="2022-11" db="EMBL/GenBank/DDBJ databases">
        <title>Genome Sequence of Boeremia exigua.</title>
        <authorList>
            <person name="Buettner E."/>
        </authorList>
    </citation>
    <scope>NUCLEOTIDE SEQUENCE</scope>
    <source>
        <strain evidence="1">CU02</strain>
    </source>
</reference>
<proteinExistence type="predicted"/>
<evidence type="ECO:0000313" key="1">
    <source>
        <dbReference type="EMBL" id="KAJ8115271.1"/>
    </source>
</evidence>
<accession>A0ACC2IJH1</accession>
<name>A0ACC2IJH1_9PLEO</name>